<feature type="compositionally biased region" description="Basic and acidic residues" evidence="6">
    <location>
        <begin position="389"/>
        <end position="400"/>
    </location>
</feature>
<dbReference type="PANTHER" id="PTHR31448">
    <property type="entry name" value="MYOSIN-BINDING PROTEIN 2"/>
    <property type="match status" value="1"/>
</dbReference>
<evidence type="ECO:0000256" key="1">
    <source>
        <dbReference type="ARBA" id="ARBA00004167"/>
    </source>
</evidence>
<feature type="non-terminal residue" evidence="9">
    <location>
        <position position="1"/>
    </location>
</feature>
<dbReference type="GO" id="GO:0080115">
    <property type="term" value="F:myosin XI tail binding"/>
    <property type="evidence" value="ECO:0007669"/>
    <property type="project" value="UniProtKB-ARBA"/>
</dbReference>
<feature type="compositionally biased region" description="Polar residues" evidence="6">
    <location>
        <begin position="232"/>
        <end position="241"/>
    </location>
</feature>
<comment type="subcellular location">
    <subcellularLocation>
        <location evidence="1">Membrane</location>
        <topology evidence="1">Single-pass membrane protein</topology>
    </subcellularLocation>
</comment>
<evidence type="ECO:0000256" key="6">
    <source>
        <dbReference type="SAM" id="MobiDB-lite"/>
    </source>
</evidence>
<dbReference type="InterPro" id="IPR007656">
    <property type="entry name" value="GTD-bd"/>
</dbReference>
<dbReference type="Proteomes" id="UP001370490">
    <property type="component" value="Unassembled WGS sequence"/>
</dbReference>
<proteinExistence type="predicted"/>
<evidence type="ECO:0000313" key="10">
    <source>
        <dbReference type="Proteomes" id="UP001370490"/>
    </source>
</evidence>
<dbReference type="PROSITE" id="PS51775">
    <property type="entry name" value="GTD_BINDING"/>
    <property type="match status" value="1"/>
</dbReference>
<feature type="region of interest" description="Disordered" evidence="6">
    <location>
        <begin position="217"/>
        <end position="244"/>
    </location>
</feature>
<feature type="coiled-coil region" evidence="5">
    <location>
        <begin position="883"/>
        <end position="917"/>
    </location>
</feature>
<dbReference type="Pfam" id="PF04576">
    <property type="entry name" value="Zein-binding"/>
    <property type="match status" value="1"/>
</dbReference>
<comment type="caution">
    <text evidence="9">The sequence shown here is derived from an EMBL/GenBank/DDBJ whole genome shotgun (WGS) entry which is preliminary data.</text>
</comment>
<dbReference type="GO" id="GO:0016020">
    <property type="term" value="C:membrane"/>
    <property type="evidence" value="ECO:0007669"/>
    <property type="project" value="UniProtKB-SubCell"/>
</dbReference>
<sequence length="946" mass="105016">FIAFCGDQSLILPTVKLCCWAMDLREISSVKAQKGSHRLATALTSAVFEWWLIFMLFIHAIYSYLVTKFAHYNELQVPCLLCSRLDHVLGNAKLKFYWDLICSNHKLEISSMVLCIAHNKLVNVHSLCENCLFSFATINKSNAETYRLLVGKLGSDPRTVSDQDLLVEDDRPGSLEAKKCACCSEKYVLRGYVSNLLQSKSSGLEVAELDQPFSGALSGHDNGKLKKRVEKPSTSARSLQSGNGGFDHLSHIGYTEVKITSDTESEVPFSDDDDHISALVHETYHLKENLEHGTQNMEPHDTTLSGNSKLEKLISLDSEPEPAISVREVQLDMSGPHNSGSLEPNVAESANDLEETHWQGAKYLANPHVRTELISFDDGMPSLSNSKQESGEVSRERGTEEACQESVNENEDVTKTCTEPSTKTETVSELNPSPSDTSLQVPNHLDLGDAYRLAVANRGRQLSGMLAEQWSGKDSALNEDLKLLLSQISASRGMELFLNNISPRVSGSTDDLKPSVQSSSIELQKLQKRVSLERNDSGLESVGLQILQKRASLERNDSGLESFDGSMVSEIEGESLVDRLKRQIEHDRKVISSLYKELDEERNASTDAANQALAMITRLQEEKATLQTEGLQCLRMMEEQSEYDLDALQKANDLLAEKETVIQDLEAELEFYRNKFPNKPMIEKNKKSSYDLESGEVKAKHLDDSSTEDCATVSCNLAHVRSDICDEVRCNQVAEQPCDSDKSDGSYKLNKEKSGSTLKTSVLEFENERLFILQSLKEMEMKLHLFSGCGVRSGMSNGEHAEQEVEEFGYLPELSHEKPGQRSDGMEVNGILDENIGCLFTGSHSAQDGKVSDSEDPQYAGKVNLKLSSGGEDASTTFGEADTLALVKELSNLNNRLKALEADRNFLEHTINSLRAGDEGVQFIQEIAFHLRELRRIGIRSVEDIA</sequence>
<feature type="compositionally biased region" description="Polar residues" evidence="6">
    <location>
        <begin position="415"/>
        <end position="441"/>
    </location>
</feature>
<protein>
    <submittedName>
        <fullName evidence="9">GTD-binding domain</fullName>
    </submittedName>
</protein>
<evidence type="ECO:0000256" key="7">
    <source>
        <dbReference type="SAM" id="Phobius"/>
    </source>
</evidence>
<organism evidence="9 10">
    <name type="scientific">Dillenia turbinata</name>
    <dbReference type="NCBI Taxonomy" id="194707"/>
    <lineage>
        <taxon>Eukaryota</taxon>
        <taxon>Viridiplantae</taxon>
        <taxon>Streptophyta</taxon>
        <taxon>Embryophyta</taxon>
        <taxon>Tracheophyta</taxon>
        <taxon>Spermatophyta</taxon>
        <taxon>Magnoliopsida</taxon>
        <taxon>eudicotyledons</taxon>
        <taxon>Gunneridae</taxon>
        <taxon>Pentapetalae</taxon>
        <taxon>Dilleniales</taxon>
        <taxon>Dilleniaceae</taxon>
        <taxon>Dillenia</taxon>
    </lineage>
</organism>
<evidence type="ECO:0000256" key="4">
    <source>
        <dbReference type="ARBA" id="ARBA00023136"/>
    </source>
</evidence>
<evidence type="ECO:0000256" key="2">
    <source>
        <dbReference type="ARBA" id="ARBA00022692"/>
    </source>
</evidence>
<feature type="transmembrane region" description="Helical" evidence="7">
    <location>
        <begin position="39"/>
        <end position="65"/>
    </location>
</feature>
<dbReference type="InterPro" id="IPR039306">
    <property type="entry name" value="MYOB"/>
</dbReference>
<feature type="coiled-coil region" evidence="5">
    <location>
        <begin position="609"/>
        <end position="675"/>
    </location>
</feature>
<keyword evidence="3 7" id="KW-1133">Transmembrane helix</keyword>
<keyword evidence="2 7" id="KW-0812">Transmembrane</keyword>
<keyword evidence="4 7" id="KW-0472">Membrane</keyword>
<reference evidence="9 10" key="1">
    <citation type="submission" date="2023-12" db="EMBL/GenBank/DDBJ databases">
        <title>A high-quality genome assembly for Dillenia turbinata (Dilleniales).</title>
        <authorList>
            <person name="Chanderbali A."/>
        </authorList>
    </citation>
    <scope>NUCLEOTIDE SEQUENCE [LARGE SCALE GENOMIC DNA]</scope>
    <source>
        <strain evidence="9">LSX21</strain>
        <tissue evidence="9">Leaf</tissue>
    </source>
</reference>
<keyword evidence="10" id="KW-1185">Reference proteome</keyword>
<evidence type="ECO:0000256" key="5">
    <source>
        <dbReference type="SAM" id="Coils"/>
    </source>
</evidence>
<keyword evidence="5" id="KW-0175">Coiled coil</keyword>
<dbReference type="EMBL" id="JBAMMX010000028">
    <property type="protein sequence ID" value="KAK6911364.1"/>
    <property type="molecule type" value="Genomic_DNA"/>
</dbReference>
<evidence type="ECO:0000256" key="3">
    <source>
        <dbReference type="ARBA" id="ARBA00022989"/>
    </source>
</evidence>
<dbReference type="AlphaFoldDB" id="A0AAN8UCE9"/>
<name>A0AAN8UCE9_9MAGN</name>
<accession>A0AAN8UCE9</accession>
<gene>
    <name evidence="9" type="ORF">RJ641_023457</name>
</gene>
<evidence type="ECO:0000313" key="9">
    <source>
        <dbReference type="EMBL" id="KAK6911364.1"/>
    </source>
</evidence>
<feature type="region of interest" description="Disordered" evidence="6">
    <location>
        <begin position="376"/>
        <end position="443"/>
    </location>
</feature>
<feature type="domain" description="GTD-binding" evidence="8">
    <location>
        <begin position="575"/>
        <end position="673"/>
    </location>
</feature>
<dbReference type="PANTHER" id="PTHR31448:SF32">
    <property type="entry name" value="MYOSIN-BINDING PROTEIN 1"/>
    <property type="match status" value="1"/>
</dbReference>
<evidence type="ECO:0000259" key="8">
    <source>
        <dbReference type="PROSITE" id="PS51775"/>
    </source>
</evidence>